<dbReference type="EC" id="3.6.5.-" evidence="5"/>
<dbReference type="GO" id="GO:0005737">
    <property type="term" value="C:cytoplasm"/>
    <property type="evidence" value="ECO:0007669"/>
    <property type="project" value="UniProtKB-SubCell"/>
</dbReference>
<comment type="similarity">
    <text evidence="1 5">Belongs to the GPN-loop GTPase family.</text>
</comment>
<dbReference type="PANTHER" id="PTHR21231">
    <property type="entry name" value="XPA-BINDING PROTEIN 1-RELATED"/>
    <property type="match status" value="1"/>
</dbReference>
<reference evidence="6" key="1">
    <citation type="journal article" date="2024" name="BMC Genomics">
        <title>Functional annotation of a divergent genome using sequence and structure-based similarity.</title>
        <authorList>
            <person name="Svedberg D."/>
            <person name="Winiger R.R."/>
            <person name="Berg A."/>
            <person name="Sharma H."/>
            <person name="Tellgren-Roth C."/>
            <person name="Debrunner-Vossbrinck B.A."/>
            <person name="Vossbrinck C.R."/>
            <person name="Barandun J."/>
        </authorList>
    </citation>
    <scope>NUCLEOTIDE SEQUENCE</scope>
    <source>
        <strain evidence="6">Illinois isolate</strain>
    </source>
</reference>
<dbReference type="InterPro" id="IPR027417">
    <property type="entry name" value="P-loop_NTPase"/>
</dbReference>
<dbReference type="Pfam" id="PF03029">
    <property type="entry name" value="ATP_bind_1"/>
    <property type="match status" value="1"/>
</dbReference>
<evidence type="ECO:0000313" key="7">
    <source>
        <dbReference type="Proteomes" id="UP001334084"/>
    </source>
</evidence>
<dbReference type="KEGG" id="vnx:VNE69_12044"/>
<dbReference type="InterPro" id="IPR004130">
    <property type="entry name" value="Gpn"/>
</dbReference>
<dbReference type="Gene3D" id="3.40.50.300">
    <property type="entry name" value="P-loop containing nucleotide triphosphate hydrolases"/>
    <property type="match status" value="1"/>
</dbReference>
<dbReference type="Proteomes" id="UP001334084">
    <property type="component" value="Chromosome 12"/>
</dbReference>
<evidence type="ECO:0000256" key="5">
    <source>
        <dbReference type="RuleBase" id="RU365059"/>
    </source>
</evidence>
<keyword evidence="3 5" id="KW-0378">Hydrolase</keyword>
<keyword evidence="2 5" id="KW-0547">Nucleotide-binding</keyword>
<keyword evidence="7" id="KW-1185">Reference proteome</keyword>
<protein>
    <recommendedName>
        <fullName evidence="5">GPN-loop GTPase</fullName>
        <ecNumber evidence="5">3.6.5.-</ecNumber>
    </recommendedName>
</protein>
<accession>A0AAX4JGH5</accession>
<dbReference type="EMBL" id="CP142737">
    <property type="protein sequence ID" value="WUR05059.1"/>
    <property type="molecule type" value="Genomic_DNA"/>
</dbReference>
<proteinExistence type="inferred from homology"/>
<dbReference type="RefSeq" id="XP_065331204.1">
    <property type="nucleotide sequence ID" value="XM_065475132.1"/>
</dbReference>
<name>A0AAX4JGH5_9MICR</name>
<organism evidence="6 7">
    <name type="scientific">Vairimorpha necatrix</name>
    <dbReference type="NCBI Taxonomy" id="6039"/>
    <lineage>
        <taxon>Eukaryota</taxon>
        <taxon>Fungi</taxon>
        <taxon>Fungi incertae sedis</taxon>
        <taxon>Microsporidia</taxon>
        <taxon>Nosematidae</taxon>
        <taxon>Vairimorpha</taxon>
    </lineage>
</organism>
<keyword evidence="5" id="KW-0963">Cytoplasm</keyword>
<comment type="subcellular location">
    <subcellularLocation>
        <location evidence="5">Cytoplasm</location>
    </subcellularLocation>
    <subcellularLocation>
        <location evidence="5">Nucleus</location>
    </subcellularLocation>
</comment>
<comment type="function">
    <text evidence="5">Small GTPase required for proper nuclear import of RNA polymerase II (RNAPII). May act at an RNAP assembly step prior to nuclear import.</text>
</comment>
<evidence type="ECO:0000256" key="3">
    <source>
        <dbReference type="ARBA" id="ARBA00022801"/>
    </source>
</evidence>
<dbReference type="GO" id="GO:0005525">
    <property type="term" value="F:GTP binding"/>
    <property type="evidence" value="ECO:0007669"/>
    <property type="project" value="UniProtKB-KW"/>
</dbReference>
<keyword evidence="4 5" id="KW-0342">GTP-binding</keyword>
<dbReference type="GeneID" id="90542906"/>
<evidence type="ECO:0000313" key="6">
    <source>
        <dbReference type="EMBL" id="WUR05059.1"/>
    </source>
</evidence>
<dbReference type="GO" id="GO:0003924">
    <property type="term" value="F:GTPase activity"/>
    <property type="evidence" value="ECO:0007669"/>
    <property type="project" value="TreeGrafter"/>
</dbReference>
<dbReference type="SUPFAM" id="SSF52540">
    <property type="entry name" value="P-loop containing nucleoside triphosphate hydrolases"/>
    <property type="match status" value="1"/>
</dbReference>
<evidence type="ECO:0000256" key="1">
    <source>
        <dbReference type="ARBA" id="ARBA00005290"/>
    </source>
</evidence>
<comment type="subunit">
    <text evidence="5">Binds to RNA polymerase II.</text>
</comment>
<dbReference type="PANTHER" id="PTHR21231:SF8">
    <property type="entry name" value="GPN-LOOP GTPASE 1"/>
    <property type="match status" value="1"/>
</dbReference>
<evidence type="ECO:0000256" key="2">
    <source>
        <dbReference type="ARBA" id="ARBA00022741"/>
    </source>
</evidence>
<evidence type="ECO:0000256" key="4">
    <source>
        <dbReference type="ARBA" id="ARBA00023134"/>
    </source>
</evidence>
<sequence length="282" mass="32241">MNKNVEQDITNPNKNIEQDISNLKLSQPTIFIVVGMAGSGKTTFCQRLYSWISSDKCKIDPKSGLNKHIFSVNLDPAVVNSKMPLNLDIKDHIDYYDVMEKYNLGPNGAITTSLNLFLLNISQYMVFNSEYVIIDTPGQIESFTWSSPGYVLKDFFSKIGNVIMIYVVDSEMSQDTSVFMSNMIYSISLMCRYNIPVLCTFNKTDISKSEKIETWIRDYEKFREDLDEEKSTTPLLGSLALNFEEFYNEIETVSVSSKTGTGKDEFFKKVNEILGNNKFKYI</sequence>
<dbReference type="AlphaFoldDB" id="A0AAX4JGH5"/>
<dbReference type="GO" id="GO:0005634">
    <property type="term" value="C:nucleus"/>
    <property type="evidence" value="ECO:0007669"/>
    <property type="project" value="UniProtKB-SubCell"/>
</dbReference>
<gene>
    <name evidence="6" type="ORF">VNE69_12044</name>
</gene>